<keyword evidence="1" id="KW-0521">NADP</keyword>
<protein>
    <recommendedName>
        <fullName evidence="3">NmrA-like domain-containing protein</fullName>
    </recommendedName>
</protein>
<evidence type="ECO:0000313" key="5">
    <source>
        <dbReference type="Proteomes" id="UP000053328"/>
    </source>
</evidence>
<evidence type="ECO:0000313" key="4">
    <source>
        <dbReference type="EMBL" id="KIW10212.1"/>
    </source>
</evidence>
<dbReference type="STRING" id="91928.A0A0D1ZB19"/>
<dbReference type="GeneID" id="27338256"/>
<dbReference type="PANTHER" id="PTHR47706">
    <property type="entry name" value="NMRA-LIKE FAMILY PROTEIN"/>
    <property type="match status" value="1"/>
</dbReference>
<dbReference type="InterPro" id="IPR036291">
    <property type="entry name" value="NAD(P)-bd_dom_sf"/>
</dbReference>
<name>A0A0D1ZB19_9EURO</name>
<gene>
    <name evidence="4" type="ORF">PV08_11173</name>
</gene>
<dbReference type="InterPro" id="IPR008030">
    <property type="entry name" value="NmrA-like"/>
</dbReference>
<dbReference type="OrthoDB" id="9974981at2759"/>
<dbReference type="AlphaFoldDB" id="A0A0D1ZB19"/>
<dbReference type="InterPro" id="IPR051609">
    <property type="entry name" value="NmrA/Isoflavone_reductase-like"/>
</dbReference>
<keyword evidence="2" id="KW-0560">Oxidoreductase</keyword>
<dbReference type="RefSeq" id="XP_016230428.1">
    <property type="nucleotide sequence ID" value="XM_016385484.1"/>
</dbReference>
<dbReference type="Pfam" id="PF05368">
    <property type="entry name" value="NmrA"/>
    <property type="match status" value="1"/>
</dbReference>
<evidence type="ECO:0000256" key="2">
    <source>
        <dbReference type="ARBA" id="ARBA00023002"/>
    </source>
</evidence>
<dbReference type="Proteomes" id="UP000053328">
    <property type="component" value="Unassembled WGS sequence"/>
</dbReference>
<organism evidence="4 5">
    <name type="scientific">Exophiala spinifera</name>
    <dbReference type="NCBI Taxonomy" id="91928"/>
    <lineage>
        <taxon>Eukaryota</taxon>
        <taxon>Fungi</taxon>
        <taxon>Dikarya</taxon>
        <taxon>Ascomycota</taxon>
        <taxon>Pezizomycotina</taxon>
        <taxon>Eurotiomycetes</taxon>
        <taxon>Chaetothyriomycetidae</taxon>
        <taxon>Chaetothyriales</taxon>
        <taxon>Herpotrichiellaceae</taxon>
        <taxon>Exophiala</taxon>
    </lineage>
</organism>
<keyword evidence="5" id="KW-1185">Reference proteome</keyword>
<proteinExistence type="predicted"/>
<feature type="domain" description="NmrA-like" evidence="3">
    <location>
        <begin position="6"/>
        <end position="226"/>
    </location>
</feature>
<dbReference type="EMBL" id="KN847500">
    <property type="protein sequence ID" value="KIW10212.1"/>
    <property type="molecule type" value="Genomic_DNA"/>
</dbReference>
<dbReference type="SUPFAM" id="SSF51735">
    <property type="entry name" value="NAD(P)-binding Rossmann-fold domains"/>
    <property type="match status" value="1"/>
</dbReference>
<evidence type="ECO:0000259" key="3">
    <source>
        <dbReference type="Pfam" id="PF05368"/>
    </source>
</evidence>
<dbReference type="InterPro" id="IPR045312">
    <property type="entry name" value="PCBER-like"/>
</dbReference>
<evidence type="ECO:0000256" key="1">
    <source>
        <dbReference type="ARBA" id="ARBA00022857"/>
    </source>
</evidence>
<dbReference type="PANTHER" id="PTHR47706:SF1">
    <property type="entry name" value="CIPA-LIKE, PUTATIVE (AFU_ORTHOLOGUE AFUA_1G12460)-RELATED"/>
    <property type="match status" value="1"/>
</dbReference>
<dbReference type="GO" id="GO:0016491">
    <property type="term" value="F:oxidoreductase activity"/>
    <property type="evidence" value="ECO:0007669"/>
    <property type="project" value="UniProtKB-KW"/>
</dbReference>
<reference evidence="4 5" key="1">
    <citation type="submission" date="2015-01" db="EMBL/GenBank/DDBJ databases">
        <title>The Genome Sequence of Exophiala spinifera CBS89968.</title>
        <authorList>
            <consortium name="The Broad Institute Genomics Platform"/>
            <person name="Cuomo C."/>
            <person name="de Hoog S."/>
            <person name="Gorbushina A."/>
            <person name="Stielow B."/>
            <person name="Teixiera M."/>
            <person name="Abouelleil A."/>
            <person name="Chapman S.B."/>
            <person name="Priest M."/>
            <person name="Young S.K."/>
            <person name="Wortman J."/>
            <person name="Nusbaum C."/>
            <person name="Birren B."/>
        </authorList>
    </citation>
    <scope>NUCLEOTIDE SEQUENCE [LARGE SCALE GENOMIC DNA]</scope>
    <source>
        <strain evidence="4 5">CBS 89968</strain>
    </source>
</reference>
<dbReference type="CDD" id="cd05259">
    <property type="entry name" value="PCBER_SDR_a"/>
    <property type="match status" value="1"/>
</dbReference>
<sequence>MSLPHIALVGATGTLGRSIFKALVSASFPLTILTRAGGRSKIPLPPDSDATVQVKEVDYASHRSLVEALSGADVVVSALGSQDLFAAQKSLIDASVEAGVQRFLPSEYGNGANGKVRRFPLLWADKDKTQRYLERRASAHPEFTYSIINTGSFFDWQLELGLIVNLKEHTATVYDGGDVPNSVTTLDTIAKAVVAVITHPEETRNRHVFVHDAAVTQNQLMRIATKIDGEAGWDTTPMATADVEERSHKAVEEGDYTTAMLGFIARACWGPGFGQDFGGKLDNDLLGLPVMKEEDVEALMRGVMAKIRTPSRDS</sequence>
<dbReference type="HOGENOM" id="CLU_044876_3_2_1"/>
<dbReference type="VEuPathDB" id="FungiDB:PV08_11173"/>
<dbReference type="Gene3D" id="3.90.25.10">
    <property type="entry name" value="UDP-galactose 4-epimerase, domain 1"/>
    <property type="match status" value="1"/>
</dbReference>
<accession>A0A0D1ZB19</accession>
<dbReference type="Gene3D" id="3.40.50.720">
    <property type="entry name" value="NAD(P)-binding Rossmann-like Domain"/>
    <property type="match status" value="1"/>
</dbReference>